<dbReference type="InterPro" id="IPR015942">
    <property type="entry name" value="Asp/Glu/hydantoin_racemase"/>
</dbReference>
<dbReference type="EMBL" id="VFPA01000002">
    <property type="protein sequence ID" value="TQM10895.1"/>
    <property type="molecule type" value="Genomic_DNA"/>
</dbReference>
<dbReference type="GO" id="GO:0047661">
    <property type="term" value="F:amino-acid racemase activity"/>
    <property type="evidence" value="ECO:0007669"/>
    <property type="project" value="InterPro"/>
</dbReference>
<accession>A0A543DNM6</accession>
<evidence type="ECO:0008006" key="4">
    <source>
        <dbReference type="Google" id="ProtNLM"/>
    </source>
</evidence>
<sequence length="250" mass="25912">MCDGRRPAGVRGGSLSDVITIGFLHTSPVHVPTFRELLADADPGARDVHVVDEQLLADARARGVDAGVEARVLERLRELGGHRPDVVVCTCSTVSGHAEQLAGQARLPVLRIDRPMAEEAVAGGGRVAVVAAVASTLGPTRQLLEECAAAAGTGAEIVEAPCLDAWAAFEAGDQAGYLERIARHVREVAGRADVVVLAQASMAAVADLVRDLDTPVLSSPRPAVVRAVDLARATRRGPGAPRPGDRAGTS</sequence>
<protein>
    <recommendedName>
        <fullName evidence="4">Asp/Glu/hydantoin racemase</fullName>
    </recommendedName>
</protein>
<dbReference type="Pfam" id="PF01177">
    <property type="entry name" value="Asp_Glu_race"/>
    <property type="match status" value="1"/>
</dbReference>
<evidence type="ECO:0000313" key="2">
    <source>
        <dbReference type="EMBL" id="TQM10895.1"/>
    </source>
</evidence>
<dbReference type="Proteomes" id="UP000315677">
    <property type="component" value="Unassembled WGS sequence"/>
</dbReference>
<gene>
    <name evidence="2" type="ORF">FB558_3418</name>
</gene>
<evidence type="ECO:0000313" key="3">
    <source>
        <dbReference type="Proteomes" id="UP000315677"/>
    </source>
</evidence>
<proteinExistence type="predicted"/>
<reference evidence="2 3" key="1">
    <citation type="submission" date="2019-06" db="EMBL/GenBank/DDBJ databases">
        <title>Sequencing the genomes of 1000 actinobacteria strains.</title>
        <authorList>
            <person name="Klenk H.-P."/>
        </authorList>
    </citation>
    <scope>NUCLEOTIDE SEQUENCE [LARGE SCALE GENOMIC DNA]</scope>
    <source>
        <strain evidence="2 3">DSM 45301</strain>
    </source>
</reference>
<keyword evidence="3" id="KW-1185">Reference proteome</keyword>
<comment type="caution">
    <text evidence="2">The sequence shown here is derived from an EMBL/GenBank/DDBJ whole genome shotgun (WGS) entry which is preliminary data.</text>
</comment>
<feature type="region of interest" description="Disordered" evidence="1">
    <location>
        <begin position="231"/>
        <end position="250"/>
    </location>
</feature>
<evidence type="ECO:0000256" key="1">
    <source>
        <dbReference type="SAM" id="MobiDB-lite"/>
    </source>
</evidence>
<dbReference type="AlphaFoldDB" id="A0A543DNM6"/>
<organism evidence="2 3">
    <name type="scientific">Pseudonocardia kunmingensis</name>
    <dbReference type="NCBI Taxonomy" id="630975"/>
    <lineage>
        <taxon>Bacteria</taxon>
        <taxon>Bacillati</taxon>
        <taxon>Actinomycetota</taxon>
        <taxon>Actinomycetes</taxon>
        <taxon>Pseudonocardiales</taxon>
        <taxon>Pseudonocardiaceae</taxon>
        <taxon>Pseudonocardia</taxon>
    </lineage>
</organism>
<name>A0A543DNM6_9PSEU</name>